<proteinExistence type="predicted"/>
<keyword evidence="1" id="KW-0812">Transmembrane</keyword>
<evidence type="ECO:0000256" key="1">
    <source>
        <dbReference type="SAM" id="Phobius"/>
    </source>
</evidence>
<evidence type="ECO:0008006" key="4">
    <source>
        <dbReference type="Google" id="ProtNLM"/>
    </source>
</evidence>
<sequence>MLRCSAEYGGVAYIYSSQLSNTVEFVSCKFYYNVATVEEAEDDLCGGSAIFLSSKIGFVKRCTFRNNTVKLLNDYNTNSKSLLDEKHSFSIINCNFDISSDSKYALFYSAGIDGIKIELENCVFSGDLDDDAHFIDGRLLKKNSPKLAIKSCKFSSPSNKVFNSSPDNQFVSVNLKEQEFNYELLDTRKFYKFIKLTAPASICVIALFLITIFMVVWKMKNYSKNNQNEDETSL</sequence>
<dbReference type="Proteomes" id="UP001470230">
    <property type="component" value="Unassembled WGS sequence"/>
</dbReference>
<feature type="transmembrane region" description="Helical" evidence="1">
    <location>
        <begin position="196"/>
        <end position="217"/>
    </location>
</feature>
<gene>
    <name evidence="2" type="ORF">M9Y10_007058</name>
</gene>
<protein>
    <recommendedName>
        <fullName evidence="4">Right handed beta helix domain-containing protein</fullName>
    </recommendedName>
</protein>
<organism evidence="2 3">
    <name type="scientific">Tritrichomonas musculus</name>
    <dbReference type="NCBI Taxonomy" id="1915356"/>
    <lineage>
        <taxon>Eukaryota</taxon>
        <taxon>Metamonada</taxon>
        <taxon>Parabasalia</taxon>
        <taxon>Tritrichomonadida</taxon>
        <taxon>Tritrichomonadidae</taxon>
        <taxon>Tritrichomonas</taxon>
    </lineage>
</organism>
<keyword evidence="1" id="KW-0472">Membrane</keyword>
<dbReference type="EMBL" id="JAPFFF010000013">
    <property type="protein sequence ID" value="KAK8871338.1"/>
    <property type="molecule type" value="Genomic_DNA"/>
</dbReference>
<accession>A0ABR2J083</accession>
<keyword evidence="3" id="KW-1185">Reference proteome</keyword>
<comment type="caution">
    <text evidence="2">The sequence shown here is derived from an EMBL/GenBank/DDBJ whole genome shotgun (WGS) entry which is preliminary data.</text>
</comment>
<reference evidence="2 3" key="1">
    <citation type="submission" date="2024-04" db="EMBL/GenBank/DDBJ databases">
        <title>Tritrichomonas musculus Genome.</title>
        <authorList>
            <person name="Alves-Ferreira E."/>
            <person name="Grigg M."/>
            <person name="Lorenzi H."/>
            <person name="Galac M."/>
        </authorList>
    </citation>
    <scope>NUCLEOTIDE SEQUENCE [LARGE SCALE GENOMIC DNA]</scope>
    <source>
        <strain evidence="2 3">EAF2021</strain>
    </source>
</reference>
<keyword evidence="1" id="KW-1133">Transmembrane helix</keyword>
<name>A0ABR2J083_9EUKA</name>
<evidence type="ECO:0000313" key="3">
    <source>
        <dbReference type="Proteomes" id="UP001470230"/>
    </source>
</evidence>
<evidence type="ECO:0000313" key="2">
    <source>
        <dbReference type="EMBL" id="KAK8871338.1"/>
    </source>
</evidence>